<keyword evidence="4" id="KW-1185">Reference proteome</keyword>
<feature type="compositionally biased region" description="Acidic residues" evidence="1">
    <location>
        <begin position="375"/>
        <end position="384"/>
    </location>
</feature>
<evidence type="ECO:0000256" key="1">
    <source>
        <dbReference type="SAM" id="MobiDB-lite"/>
    </source>
</evidence>
<dbReference type="InterPro" id="IPR012337">
    <property type="entry name" value="RNaseH-like_sf"/>
</dbReference>
<proteinExistence type="predicted"/>
<dbReference type="InterPro" id="IPR040151">
    <property type="entry name" value="Gfd2/YDR514C-like"/>
</dbReference>
<sequence>MPVESPVITGYYRWTDIWFEWARVLPEEDRSPVKAILAHDSLVHPDHPLHVEGVKGVQMYIGTFPTGEARLLFSSAQVDYIRYWLHAMRLTKDIIPLPYSDCLLTESNLKTVSPVTYPDGGALRSASKMIERNNKRLKGSNPLVQHRRDVFERVRTFWAAKRGAWCALDFEAWERDHTVLTEFGWSAVKWKDGEKIESRGHLLVDEARKYTNSQWVPDYRYNYNFGESEIVKRTTFKQRIQDLVASLADCGPVFLVFHDNSQDIKDLKKLEVNLTGLSHVLPDTNPEEGLFVIDTSDLIGALLGEGEGDKRSLARTCALLQIPTQFLHNAGNDAHYTFAAMQAMADGDPVDIQRDKRWPNQTTAGVKVELKPWQEDSDYSDEEGIMPPPRPGMSMPANFGSVNEAASL</sequence>
<accession>A0A8H4R069</accession>
<evidence type="ECO:0000259" key="2">
    <source>
        <dbReference type="Pfam" id="PF21762"/>
    </source>
</evidence>
<dbReference type="SUPFAM" id="SSF53098">
    <property type="entry name" value="Ribonuclease H-like"/>
    <property type="match status" value="1"/>
</dbReference>
<dbReference type="InterPro" id="IPR048519">
    <property type="entry name" value="Gfd2/YDR514C-like_C"/>
</dbReference>
<dbReference type="GO" id="GO:0005634">
    <property type="term" value="C:nucleus"/>
    <property type="evidence" value="ECO:0007669"/>
    <property type="project" value="TreeGrafter"/>
</dbReference>
<gene>
    <name evidence="3" type="ORF">D9613_005309</name>
</gene>
<evidence type="ECO:0000313" key="4">
    <source>
        <dbReference type="Proteomes" id="UP000521872"/>
    </source>
</evidence>
<comment type="caution">
    <text evidence="3">The sequence shown here is derived from an EMBL/GenBank/DDBJ whole genome shotgun (WGS) entry which is preliminary data.</text>
</comment>
<dbReference type="OrthoDB" id="5953249at2759"/>
<dbReference type="PANTHER" id="PTHR28083:SF1">
    <property type="entry name" value="GOOD FOR FULL DBP5 ACTIVITY PROTEIN 2"/>
    <property type="match status" value="1"/>
</dbReference>
<dbReference type="AlphaFoldDB" id="A0A8H4R069"/>
<feature type="domain" description="Gfd2/YDR514C-like C-terminal" evidence="2">
    <location>
        <begin position="165"/>
        <end position="344"/>
    </location>
</feature>
<name>A0A8H4R069_9AGAR</name>
<organism evidence="3 4">
    <name type="scientific">Agrocybe pediades</name>
    <dbReference type="NCBI Taxonomy" id="84607"/>
    <lineage>
        <taxon>Eukaryota</taxon>
        <taxon>Fungi</taxon>
        <taxon>Dikarya</taxon>
        <taxon>Basidiomycota</taxon>
        <taxon>Agaricomycotina</taxon>
        <taxon>Agaricomycetes</taxon>
        <taxon>Agaricomycetidae</taxon>
        <taxon>Agaricales</taxon>
        <taxon>Agaricineae</taxon>
        <taxon>Strophariaceae</taxon>
        <taxon>Agrocybe</taxon>
    </lineage>
</organism>
<dbReference type="Gene3D" id="3.30.420.10">
    <property type="entry name" value="Ribonuclease H-like superfamily/Ribonuclease H"/>
    <property type="match status" value="1"/>
</dbReference>
<dbReference type="Pfam" id="PF21762">
    <property type="entry name" value="DEDDh_C"/>
    <property type="match status" value="1"/>
</dbReference>
<dbReference type="Proteomes" id="UP000521872">
    <property type="component" value="Unassembled WGS sequence"/>
</dbReference>
<dbReference type="GO" id="GO:0003676">
    <property type="term" value="F:nucleic acid binding"/>
    <property type="evidence" value="ECO:0007669"/>
    <property type="project" value="InterPro"/>
</dbReference>
<evidence type="ECO:0000313" key="3">
    <source>
        <dbReference type="EMBL" id="KAF4619870.1"/>
    </source>
</evidence>
<dbReference type="EMBL" id="JAACJL010000016">
    <property type="protein sequence ID" value="KAF4619870.1"/>
    <property type="molecule type" value="Genomic_DNA"/>
</dbReference>
<feature type="region of interest" description="Disordered" evidence="1">
    <location>
        <begin position="371"/>
        <end position="408"/>
    </location>
</feature>
<dbReference type="PANTHER" id="PTHR28083">
    <property type="entry name" value="GOOD FOR FULL DBP5 ACTIVITY PROTEIN 2"/>
    <property type="match status" value="1"/>
</dbReference>
<reference evidence="3 4" key="1">
    <citation type="submission" date="2019-12" db="EMBL/GenBank/DDBJ databases">
        <authorList>
            <person name="Floudas D."/>
            <person name="Bentzer J."/>
            <person name="Ahren D."/>
            <person name="Johansson T."/>
            <person name="Persson P."/>
            <person name="Tunlid A."/>
        </authorList>
    </citation>
    <scope>NUCLEOTIDE SEQUENCE [LARGE SCALE GENOMIC DNA]</scope>
    <source>
        <strain evidence="3 4">CBS 102.39</strain>
    </source>
</reference>
<dbReference type="InterPro" id="IPR036397">
    <property type="entry name" value="RNaseH_sf"/>
</dbReference>
<protein>
    <recommendedName>
        <fullName evidence="2">Gfd2/YDR514C-like C-terminal domain-containing protein</fullName>
    </recommendedName>
</protein>